<feature type="domain" description="CpXC" evidence="1">
    <location>
        <begin position="10"/>
        <end position="135"/>
    </location>
</feature>
<dbReference type="Proteomes" id="UP001501047">
    <property type="component" value="Unassembled WGS sequence"/>
</dbReference>
<protein>
    <recommendedName>
        <fullName evidence="1">CpXC domain-containing protein</fullName>
    </recommendedName>
</protein>
<dbReference type="InterPro" id="IPR025682">
    <property type="entry name" value="CpXC_dom"/>
</dbReference>
<evidence type="ECO:0000259" key="1">
    <source>
        <dbReference type="Pfam" id="PF14353"/>
    </source>
</evidence>
<accession>A0ABN1KHX7</accession>
<keyword evidence="3" id="KW-1185">Reference proteome</keyword>
<reference evidence="2 3" key="1">
    <citation type="journal article" date="2019" name="Int. J. Syst. Evol. Microbiol.">
        <title>The Global Catalogue of Microorganisms (GCM) 10K type strain sequencing project: providing services to taxonomists for standard genome sequencing and annotation.</title>
        <authorList>
            <consortium name="The Broad Institute Genomics Platform"/>
            <consortium name="The Broad Institute Genome Sequencing Center for Infectious Disease"/>
            <person name="Wu L."/>
            <person name="Ma J."/>
        </authorList>
    </citation>
    <scope>NUCLEOTIDE SEQUENCE [LARGE SCALE GENOMIC DNA]</scope>
    <source>
        <strain evidence="2 3">JCM 1417</strain>
    </source>
</reference>
<dbReference type="RefSeq" id="WP_343823415.1">
    <property type="nucleotide sequence ID" value="NZ_BAAACI010000001.1"/>
</dbReference>
<dbReference type="EMBL" id="BAAACI010000001">
    <property type="protein sequence ID" value="GAA0767031.1"/>
    <property type="molecule type" value="Genomic_DNA"/>
</dbReference>
<sequence>MSLNSNVEVICQNCLIKSTTKLWNSINVTIDEKAKERILDNIFFKFTCPICGHISTVEYDCLYHDMNKREMIYLIANYSRDNDELVKELEALSEEVLPQFGDKYKLRIVTSNYDLIEKIKIFDCNLDDRVIEICKLYYISNIVDINLDISFKNVYFDYDITKDSMVFIFIDDKGEALSYNLDMKIYNFIRDKYLNVIEEKEYKSFQIIDRQWAIEIS</sequence>
<comment type="caution">
    <text evidence="2">The sequence shown here is derived from an EMBL/GenBank/DDBJ whole genome shotgun (WGS) entry which is preliminary data.</text>
</comment>
<dbReference type="Pfam" id="PF14353">
    <property type="entry name" value="CpXC"/>
    <property type="match status" value="1"/>
</dbReference>
<organism evidence="2 3">
    <name type="scientific">Clostridium subterminale</name>
    <dbReference type="NCBI Taxonomy" id="1550"/>
    <lineage>
        <taxon>Bacteria</taxon>
        <taxon>Bacillati</taxon>
        <taxon>Bacillota</taxon>
        <taxon>Clostridia</taxon>
        <taxon>Eubacteriales</taxon>
        <taxon>Clostridiaceae</taxon>
        <taxon>Clostridium</taxon>
    </lineage>
</organism>
<evidence type="ECO:0000313" key="3">
    <source>
        <dbReference type="Proteomes" id="UP001501047"/>
    </source>
</evidence>
<gene>
    <name evidence="2" type="ORF">GCM10008908_05560</name>
</gene>
<evidence type="ECO:0000313" key="2">
    <source>
        <dbReference type="EMBL" id="GAA0767031.1"/>
    </source>
</evidence>
<proteinExistence type="predicted"/>
<name>A0ABN1KHX7_CLOSU</name>